<evidence type="ECO:0000259" key="3">
    <source>
        <dbReference type="Pfam" id="PF01738"/>
    </source>
</evidence>
<feature type="chain" id="PRO_5037841695" evidence="2">
    <location>
        <begin position="24"/>
        <end position="301"/>
    </location>
</feature>
<dbReference type="Gene3D" id="3.40.50.1820">
    <property type="entry name" value="alpha/beta hydrolase"/>
    <property type="match status" value="1"/>
</dbReference>
<evidence type="ECO:0000313" key="5">
    <source>
        <dbReference type="Proteomes" id="UP000613266"/>
    </source>
</evidence>
<keyword evidence="2" id="KW-0732">Signal</keyword>
<comment type="caution">
    <text evidence="4">The sequence shown here is derived from an EMBL/GenBank/DDBJ whole genome shotgun (WGS) entry which is preliminary data.</text>
</comment>
<dbReference type="PANTHER" id="PTHR22946:SF9">
    <property type="entry name" value="POLYKETIDE TRANSFERASE AF380"/>
    <property type="match status" value="1"/>
</dbReference>
<proteinExistence type="predicted"/>
<feature type="domain" description="Dienelactone hydrolase" evidence="3">
    <location>
        <begin position="69"/>
        <end position="258"/>
    </location>
</feature>
<name>A0A931NGB8_9BURK</name>
<protein>
    <submittedName>
        <fullName evidence="4">Dienelactone hydrolase family protein</fullName>
    </submittedName>
</protein>
<organism evidence="4 5">
    <name type="scientific">Inhella proteolytica</name>
    <dbReference type="NCBI Taxonomy" id="2795029"/>
    <lineage>
        <taxon>Bacteria</taxon>
        <taxon>Pseudomonadati</taxon>
        <taxon>Pseudomonadota</taxon>
        <taxon>Betaproteobacteria</taxon>
        <taxon>Burkholderiales</taxon>
        <taxon>Sphaerotilaceae</taxon>
        <taxon>Inhella</taxon>
    </lineage>
</organism>
<evidence type="ECO:0000256" key="1">
    <source>
        <dbReference type="ARBA" id="ARBA00022801"/>
    </source>
</evidence>
<dbReference type="Proteomes" id="UP000613266">
    <property type="component" value="Unassembled WGS sequence"/>
</dbReference>
<dbReference type="AlphaFoldDB" id="A0A931NGB8"/>
<sequence>MKPSRLLPSLPLLATLLAAPALAEPDSATAHAGPRVLNEWFAQGNHHYVSFAPVAPALPVPNLPAAVGGRLLLPKVLPAPAVLILHGSSGVDSRTARYADSLRQAGFVTLEADVWQAMGVSASNRPRTVHETMPSVWGALRYLAGRPEVRADRIGVLGFSWGGVQTMLAARTAPQAGEPRFAAFRAMYPLCWAYNRVPGYELNQVYGPLQIGVGEKDDYDEGSAACQALALRLDGAGQQVQVQAYANAFHGFERLEPEVVVNDPYSHFGRGGAVTLKPNPGQGARAIGDALNFFERRLGRP</sequence>
<dbReference type="InterPro" id="IPR029058">
    <property type="entry name" value="AB_hydrolase_fold"/>
</dbReference>
<keyword evidence="5" id="KW-1185">Reference proteome</keyword>
<dbReference type="PANTHER" id="PTHR22946">
    <property type="entry name" value="DIENELACTONE HYDROLASE DOMAIN-CONTAINING PROTEIN-RELATED"/>
    <property type="match status" value="1"/>
</dbReference>
<dbReference type="GO" id="GO:0052689">
    <property type="term" value="F:carboxylic ester hydrolase activity"/>
    <property type="evidence" value="ECO:0007669"/>
    <property type="project" value="UniProtKB-ARBA"/>
</dbReference>
<keyword evidence="1 4" id="KW-0378">Hydrolase</keyword>
<feature type="signal peptide" evidence="2">
    <location>
        <begin position="1"/>
        <end position="23"/>
    </location>
</feature>
<dbReference type="EMBL" id="JAEDAK010000005">
    <property type="protein sequence ID" value="MBH9576991.1"/>
    <property type="molecule type" value="Genomic_DNA"/>
</dbReference>
<dbReference type="Pfam" id="PF01738">
    <property type="entry name" value="DLH"/>
    <property type="match status" value="1"/>
</dbReference>
<evidence type="ECO:0000256" key="2">
    <source>
        <dbReference type="SAM" id="SignalP"/>
    </source>
</evidence>
<gene>
    <name evidence="4" type="ORF">I7X39_08745</name>
</gene>
<evidence type="ECO:0000313" key="4">
    <source>
        <dbReference type="EMBL" id="MBH9576991.1"/>
    </source>
</evidence>
<dbReference type="InterPro" id="IPR050261">
    <property type="entry name" value="FrsA_esterase"/>
</dbReference>
<dbReference type="InterPro" id="IPR002925">
    <property type="entry name" value="Dienelactn_hydro"/>
</dbReference>
<accession>A0A931NGB8</accession>
<dbReference type="RefSeq" id="WP_198110703.1">
    <property type="nucleotide sequence ID" value="NZ_JAEDAK010000005.1"/>
</dbReference>
<reference evidence="4" key="1">
    <citation type="submission" date="2020-12" db="EMBL/GenBank/DDBJ databases">
        <title>The genome sequence of Inhella sp. 1Y17.</title>
        <authorList>
            <person name="Liu Y."/>
        </authorList>
    </citation>
    <scope>NUCLEOTIDE SEQUENCE</scope>
    <source>
        <strain evidence="4">1Y17</strain>
    </source>
</reference>
<dbReference type="SUPFAM" id="SSF53474">
    <property type="entry name" value="alpha/beta-Hydrolases"/>
    <property type="match status" value="1"/>
</dbReference>